<evidence type="ECO:0000313" key="4">
    <source>
        <dbReference type="EMBL" id="KAJ8494786.1"/>
    </source>
</evidence>
<dbReference type="InterPro" id="IPR051339">
    <property type="entry name" value="DnaJ_subfamily_B"/>
</dbReference>
<dbReference type="Gene3D" id="1.10.287.110">
    <property type="entry name" value="DnaJ domain"/>
    <property type="match status" value="1"/>
</dbReference>
<dbReference type="InterPro" id="IPR001623">
    <property type="entry name" value="DnaJ_domain"/>
</dbReference>
<gene>
    <name evidence="4" type="ORF">ONZ51_g2121</name>
</gene>
<dbReference type="Pfam" id="PF00226">
    <property type="entry name" value="DnaJ"/>
    <property type="match status" value="1"/>
</dbReference>
<feature type="compositionally biased region" description="Basic and acidic residues" evidence="2">
    <location>
        <begin position="113"/>
        <end position="146"/>
    </location>
</feature>
<evidence type="ECO:0000313" key="5">
    <source>
        <dbReference type="Proteomes" id="UP001215151"/>
    </source>
</evidence>
<dbReference type="PANTHER" id="PTHR24078:SF553">
    <property type="entry name" value="DNAJ HOMOLOG SUBFAMILY B MEMBER 5"/>
    <property type="match status" value="1"/>
</dbReference>
<dbReference type="GO" id="GO:0051087">
    <property type="term" value="F:protein-folding chaperone binding"/>
    <property type="evidence" value="ECO:0007669"/>
    <property type="project" value="TreeGrafter"/>
</dbReference>
<feature type="compositionally biased region" description="Basic residues" evidence="2">
    <location>
        <begin position="69"/>
        <end position="79"/>
    </location>
</feature>
<feature type="region of interest" description="Disordered" evidence="2">
    <location>
        <begin position="68"/>
        <end position="222"/>
    </location>
</feature>
<dbReference type="SUPFAM" id="SSF49493">
    <property type="entry name" value="HSP40/DnaJ peptide-binding domain"/>
    <property type="match status" value="1"/>
</dbReference>
<evidence type="ECO:0000256" key="1">
    <source>
        <dbReference type="ARBA" id="ARBA00023186"/>
    </source>
</evidence>
<feature type="compositionally biased region" description="Polar residues" evidence="2">
    <location>
        <begin position="289"/>
        <end position="304"/>
    </location>
</feature>
<feature type="region of interest" description="Disordered" evidence="2">
    <location>
        <begin position="283"/>
        <end position="304"/>
    </location>
</feature>
<dbReference type="AlphaFoldDB" id="A0AAD7XCC3"/>
<dbReference type="InterPro" id="IPR008971">
    <property type="entry name" value="HSP40/DnaJ_pept-bd"/>
</dbReference>
<accession>A0AAD7XCC3</accession>
<dbReference type="GO" id="GO:0006413">
    <property type="term" value="P:translational initiation"/>
    <property type="evidence" value="ECO:0007669"/>
    <property type="project" value="TreeGrafter"/>
</dbReference>
<dbReference type="InterPro" id="IPR036869">
    <property type="entry name" value="J_dom_sf"/>
</dbReference>
<dbReference type="CDD" id="cd06257">
    <property type="entry name" value="DnaJ"/>
    <property type="match status" value="1"/>
</dbReference>
<keyword evidence="1" id="KW-0143">Chaperone</keyword>
<dbReference type="PANTHER" id="PTHR24078">
    <property type="entry name" value="DNAJ HOMOLOG SUBFAMILY C MEMBER"/>
    <property type="match status" value="1"/>
</dbReference>
<comment type="caution">
    <text evidence="4">The sequence shown here is derived from an EMBL/GenBank/DDBJ whole genome shotgun (WGS) entry which is preliminary data.</text>
</comment>
<evidence type="ECO:0000256" key="2">
    <source>
        <dbReference type="SAM" id="MobiDB-lite"/>
    </source>
</evidence>
<feature type="domain" description="J" evidence="3">
    <location>
        <begin position="10"/>
        <end position="77"/>
    </location>
</feature>
<dbReference type="EMBL" id="JAPEVG010000032">
    <property type="protein sequence ID" value="KAJ8494786.1"/>
    <property type="molecule type" value="Genomic_DNA"/>
</dbReference>
<protein>
    <recommendedName>
        <fullName evidence="3">J domain-containing protein</fullName>
    </recommendedName>
</protein>
<dbReference type="PRINTS" id="PR00625">
    <property type="entry name" value="JDOMAIN"/>
</dbReference>
<dbReference type="PROSITE" id="PS50076">
    <property type="entry name" value="DNAJ_2"/>
    <property type="match status" value="1"/>
</dbReference>
<dbReference type="Gene3D" id="2.60.260.20">
    <property type="entry name" value="Urease metallochaperone UreE, N-terminal domain"/>
    <property type="match status" value="2"/>
</dbReference>
<dbReference type="GO" id="GO:0006457">
    <property type="term" value="P:protein folding"/>
    <property type="evidence" value="ECO:0007669"/>
    <property type="project" value="InterPro"/>
</dbReference>
<dbReference type="Pfam" id="PF01556">
    <property type="entry name" value="DnaJ_C"/>
    <property type="match status" value="1"/>
</dbReference>
<dbReference type="SMART" id="SM00271">
    <property type="entry name" value="DnaJ"/>
    <property type="match status" value="1"/>
</dbReference>
<dbReference type="InterPro" id="IPR002939">
    <property type="entry name" value="DnaJ_C"/>
</dbReference>
<keyword evidence="5" id="KW-1185">Reference proteome</keyword>
<dbReference type="GO" id="GO:0005829">
    <property type="term" value="C:cytosol"/>
    <property type="evidence" value="ECO:0007669"/>
    <property type="project" value="TreeGrafter"/>
</dbReference>
<feature type="compositionally biased region" description="Basic residues" evidence="2">
    <location>
        <begin position="176"/>
        <end position="190"/>
    </location>
</feature>
<name>A0AAD7XCC3_9APHY</name>
<dbReference type="SUPFAM" id="SSF46565">
    <property type="entry name" value="Chaperone J-domain"/>
    <property type="match status" value="1"/>
</dbReference>
<sequence length="513" mass="57834">MPTATTDVDKYLETLGLSLEDLNEDAVRAAYKKLALRWHPDRHNADPEEAKQKFIEVNEAYRALVEACKKKKYRRKKSRKDTDASSSHWPFWASSNPSTSSASSSQASGGTEHTTKHSDSRKTESSSHTAHADKKQTRPSDRRDKPTTAAHKSKFAYPRFKPSSNPESTQSTSNRERHREHRHHHHHHHNRDTDSDSSSDAGSVHAHDHFSSTRAKAKQKAPLGEDDYEFIDLGTPLKPLRSPRSFSASTKDWIFPLHLTLEDLYYGAVHRYRITRTLNAVPAAHPHSRSTSHSVPASESARRQTVQIDVHVSPGWTTGTRIRVPRVGNQRADGSFQDIVFVVAESPHPRFIRRGDDLILPVRVPWIDSHTRPYPPGTMGADDAIPFDHWHGDGVESGRYRLGAGAFHQVRFRQEPQGYPALAHGAPREEEDEVYVLGINGEEYTIPIPRTLVEAADGTRIYGAGMPVRKNGCVVGMGDMIIRWEFVFPESAKLQRSRWQTLKDAMHIKLPAL</sequence>
<feature type="compositionally biased region" description="Low complexity" evidence="2">
    <location>
        <begin position="93"/>
        <end position="108"/>
    </location>
</feature>
<reference evidence="4" key="1">
    <citation type="submission" date="2022-11" db="EMBL/GenBank/DDBJ databases">
        <title>Genome Sequence of Cubamyces cubensis.</title>
        <authorList>
            <person name="Buettner E."/>
        </authorList>
    </citation>
    <scope>NUCLEOTIDE SEQUENCE</scope>
    <source>
        <strain evidence="4">MPL-01</strain>
    </source>
</reference>
<organism evidence="4 5">
    <name type="scientific">Trametes cubensis</name>
    <dbReference type="NCBI Taxonomy" id="1111947"/>
    <lineage>
        <taxon>Eukaryota</taxon>
        <taxon>Fungi</taxon>
        <taxon>Dikarya</taxon>
        <taxon>Basidiomycota</taxon>
        <taxon>Agaricomycotina</taxon>
        <taxon>Agaricomycetes</taxon>
        <taxon>Polyporales</taxon>
        <taxon>Polyporaceae</taxon>
        <taxon>Trametes</taxon>
    </lineage>
</organism>
<dbReference type="Proteomes" id="UP001215151">
    <property type="component" value="Unassembled WGS sequence"/>
</dbReference>
<dbReference type="GO" id="GO:0051082">
    <property type="term" value="F:unfolded protein binding"/>
    <property type="evidence" value="ECO:0007669"/>
    <property type="project" value="InterPro"/>
</dbReference>
<proteinExistence type="predicted"/>
<evidence type="ECO:0000259" key="3">
    <source>
        <dbReference type="PROSITE" id="PS50076"/>
    </source>
</evidence>